<feature type="domain" description="CRISPR type III-associated protein" evidence="2">
    <location>
        <begin position="22"/>
        <end position="302"/>
    </location>
</feature>
<gene>
    <name evidence="3" type="primary">cmr4</name>
    <name evidence="3" type="ORF">H0921_10910</name>
</gene>
<organism evidence="3 4">
    <name type="scientific">Thermogemmata fonticola</name>
    <dbReference type="NCBI Taxonomy" id="2755323"/>
    <lineage>
        <taxon>Bacteria</taxon>
        <taxon>Pseudomonadati</taxon>
        <taxon>Planctomycetota</taxon>
        <taxon>Planctomycetia</taxon>
        <taxon>Gemmatales</taxon>
        <taxon>Gemmataceae</taxon>
        <taxon>Thermogemmata</taxon>
    </lineage>
</organism>
<comment type="caution">
    <text evidence="3">The sequence shown here is derived from an EMBL/GenBank/DDBJ whole genome shotgun (WGS) entry which is preliminary data.</text>
</comment>
<dbReference type="PANTHER" id="PTHR36700">
    <property type="entry name" value="CRISPR SYSTEM CMR SUBUNIT CMR4"/>
    <property type="match status" value="1"/>
</dbReference>
<keyword evidence="1" id="KW-0051">Antiviral defense</keyword>
<sequence length="310" mass="34010">MSEATTNSSTQTDPQAGALLFIHAQTGLHPGSGTALGTVDLPVQRERHTQWPIIPGSTLKGILRDACRRRGGNNADLFAAFGPETAEADKHAGALSLTDARILAFPVRSLKGVFAWVTCRAVLERLKRDLKLALPNGNALNLSAEWPSEDKKEWALCQQNSPLLIDGDKLVLEEFEFKRTGDADAFAAWLSQHAVADDATQKRLQSHLVVLHNDDFTHFARHATEIVARVGLDYERKTVKSGALFYEEFLPAETLFYSVVLASSSRRDGHNRSAQQILQYLRDNMPSVLQIGGDETIGKGLCAVRLDING</sequence>
<dbReference type="AlphaFoldDB" id="A0A7V9ABW9"/>
<dbReference type="InterPro" id="IPR013410">
    <property type="entry name" value="CRISPR-assoc_RAMP_Cmr4"/>
</dbReference>
<dbReference type="GO" id="GO:0051607">
    <property type="term" value="P:defense response to virus"/>
    <property type="evidence" value="ECO:0007669"/>
    <property type="project" value="UniProtKB-KW"/>
</dbReference>
<keyword evidence="4" id="KW-1185">Reference proteome</keyword>
<dbReference type="EMBL" id="JACEFB010000007">
    <property type="protein sequence ID" value="MBA2226671.1"/>
    <property type="molecule type" value="Genomic_DNA"/>
</dbReference>
<dbReference type="PANTHER" id="PTHR36700:SF1">
    <property type="entry name" value="CRISPR SYSTEM CMR SUBUNIT CMR4"/>
    <property type="match status" value="1"/>
</dbReference>
<dbReference type="Proteomes" id="UP000542342">
    <property type="component" value="Unassembled WGS sequence"/>
</dbReference>
<dbReference type="RefSeq" id="WP_194538116.1">
    <property type="nucleotide sequence ID" value="NZ_JACEFB010000007.1"/>
</dbReference>
<protein>
    <submittedName>
        <fullName evidence="3">Type III-B CRISPR module RAMP protein Cmr4</fullName>
    </submittedName>
</protein>
<evidence type="ECO:0000313" key="3">
    <source>
        <dbReference type="EMBL" id="MBA2226671.1"/>
    </source>
</evidence>
<proteinExistence type="predicted"/>
<evidence type="ECO:0000259" key="2">
    <source>
        <dbReference type="Pfam" id="PF03787"/>
    </source>
</evidence>
<reference evidence="3 4" key="1">
    <citation type="submission" date="2020-07" db="EMBL/GenBank/DDBJ databases">
        <title>Thermogemmata thermophila gen. nov., sp. nov., a novel moderate thermophilic planctomycete from a Kamchatka hot spring.</title>
        <authorList>
            <person name="Elcheninov A.G."/>
            <person name="Podosokorskaya O.A."/>
            <person name="Kovaleva O.L."/>
            <person name="Novikov A."/>
            <person name="Bonch-Osmolovskaya E.A."/>
            <person name="Toshchakov S.V."/>
            <person name="Kublanov I.V."/>
        </authorList>
    </citation>
    <scope>NUCLEOTIDE SEQUENCE [LARGE SCALE GENOMIC DNA]</scope>
    <source>
        <strain evidence="3 4">2918</strain>
    </source>
</reference>
<dbReference type="Pfam" id="PF03787">
    <property type="entry name" value="RAMPs"/>
    <property type="match status" value="1"/>
</dbReference>
<evidence type="ECO:0000313" key="4">
    <source>
        <dbReference type="Proteomes" id="UP000542342"/>
    </source>
</evidence>
<name>A0A7V9ABW9_9BACT</name>
<accession>A0A7V9ABW9</accession>
<dbReference type="InterPro" id="IPR005537">
    <property type="entry name" value="RAMP_III_fam"/>
</dbReference>
<evidence type="ECO:0000256" key="1">
    <source>
        <dbReference type="ARBA" id="ARBA00023118"/>
    </source>
</evidence>
<dbReference type="NCBIfam" id="TIGR02580">
    <property type="entry name" value="cas_RAMP_Cmr4"/>
    <property type="match status" value="1"/>
</dbReference>